<name>A0A2H5BFQ4_9CAUD</name>
<dbReference type="KEGG" id="vg:40098826"/>
<dbReference type="GeneID" id="40098826"/>
<gene>
    <name evidence="1" type="primary">28</name>
    <name evidence="1" type="ORF">PBI_DISMAS_28</name>
</gene>
<proteinExistence type="predicted"/>
<sequence length="65" mass="7180">MAMNKDLRKLIKTVEAQGCVVTVSTKGHLLFNKDGRRIAVTGSTPSDKRSFSNLKADLRRAGYEV</sequence>
<evidence type="ECO:0000313" key="1">
    <source>
        <dbReference type="EMBL" id="AUG84825.1"/>
    </source>
</evidence>
<protein>
    <recommendedName>
        <fullName evidence="3">HicA-like toxin</fullName>
    </recommendedName>
</protein>
<accession>A0A2H5BFQ4</accession>
<evidence type="ECO:0000313" key="2">
    <source>
        <dbReference type="Proteomes" id="UP000241261"/>
    </source>
</evidence>
<dbReference type="EMBL" id="MG670586">
    <property type="protein sequence ID" value="AUG84825.1"/>
    <property type="molecule type" value="Genomic_DNA"/>
</dbReference>
<evidence type="ECO:0008006" key="3">
    <source>
        <dbReference type="Google" id="ProtNLM"/>
    </source>
</evidence>
<reference evidence="1 2" key="1">
    <citation type="submission" date="2017-12" db="EMBL/GenBank/DDBJ databases">
        <authorList>
            <person name="Tomczak R."/>
            <person name="Garlena R.A."/>
            <person name="Russell D.A."/>
            <person name="Pope W.H."/>
            <person name="Jacobs-Sera D."/>
            <person name="Hatfull G.F."/>
        </authorList>
    </citation>
    <scope>NUCLEOTIDE SEQUENCE [LARGE SCALE GENOMIC DNA]</scope>
</reference>
<keyword evidence="2" id="KW-1185">Reference proteome</keyword>
<organism evidence="1 2">
    <name type="scientific">Microbacterium phage Dismas</name>
    <dbReference type="NCBI Taxonomy" id="2065199"/>
    <lineage>
        <taxon>Viruses</taxon>
        <taxon>Duplodnaviria</taxon>
        <taxon>Heunggongvirae</taxon>
        <taxon>Uroviricota</taxon>
        <taxon>Caudoviricetes</taxon>
        <taxon>Dismasvirus</taxon>
        <taxon>Dismasvirus dismas</taxon>
    </lineage>
</organism>
<dbReference type="Proteomes" id="UP000241261">
    <property type="component" value="Segment"/>
</dbReference>
<dbReference type="RefSeq" id="YP_009622089.1">
    <property type="nucleotide sequence ID" value="NC_042099.1"/>
</dbReference>